<accession>A0AA36JKX4</accession>
<feature type="region of interest" description="Disordered" evidence="1">
    <location>
        <begin position="125"/>
        <end position="195"/>
    </location>
</feature>
<proteinExistence type="predicted"/>
<reference evidence="2" key="1">
    <citation type="submission" date="2023-08" db="EMBL/GenBank/DDBJ databases">
        <authorList>
            <person name="Chen Y."/>
            <person name="Shah S."/>
            <person name="Dougan E. K."/>
            <person name="Thang M."/>
            <person name="Chan C."/>
        </authorList>
    </citation>
    <scope>NUCLEOTIDE SEQUENCE</scope>
</reference>
<dbReference type="Proteomes" id="UP001178507">
    <property type="component" value="Unassembled WGS sequence"/>
</dbReference>
<evidence type="ECO:0000313" key="3">
    <source>
        <dbReference type="Proteomes" id="UP001178507"/>
    </source>
</evidence>
<dbReference type="AlphaFoldDB" id="A0AA36JKX4"/>
<protein>
    <recommendedName>
        <fullName evidence="4">SAM domain-containing protein</fullName>
    </recommendedName>
</protein>
<feature type="region of interest" description="Disordered" evidence="1">
    <location>
        <begin position="439"/>
        <end position="462"/>
    </location>
</feature>
<feature type="compositionally biased region" description="Pro residues" evidence="1">
    <location>
        <begin position="69"/>
        <end position="81"/>
    </location>
</feature>
<comment type="caution">
    <text evidence="2">The sequence shown here is derived from an EMBL/GenBank/DDBJ whole genome shotgun (WGS) entry which is preliminary data.</text>
</comment>
<feature type="compositionally biased region" description="Basic and acidic residues" evidence="1">
    <location>
        <begin position="273"/>
        <end position="284"/>
    </location>
</feature>
<keyword evidence="3" id="KW-1185">Reference proteome</keyword>
<feature type="region of interest" description="Disordered" evidence="1">
    <location>
        <begin position="493"/>
        <end position="527"/>
    </location>
</feature>
<sequence length="527" mass="56754">MAHVTSWSAADVADWVEQCLQLPCGDVFREADDIGGLQLLQEDLASLGLQEAQRCRIETHVAAFRAQLPTPPQPAPQPAPLQPAASAAAQGKVSRVGSPKAPSVEQAQPIRDWRAKWREEDALDTSNGAMAEPISNAVPPVEVPDSHWIPVRHSSREKTPTRSHRSSLGCSDARQRKHPAGVQQAPSRTPRGRPEDLMSYAACAQQLSEAAKPRQSPPPRRPSSSATRANAEPSTGWHAIRPRPPSVRHYANVQDAIRAGESRSSRSSSAVREALKTISKEVKQARPASHAPVRPVPTRADRKHKGCQTTPQAARPAPNGHAEPMSLEKAMTHHSSEEPVSLLVHEKAKPQSSQSRDLTDPAASPVTLEAVTQRGSPSVADSVEKWDLHQKAVPHCGSDADLDEPQEPVSVMHEEAVPYHSSPTEADVAEEPVTALHEKATDHGSPSGAGLVEPVSQSGRGKACDREDVARLLEQIQQGLDCSEIQGVPHEVEERHGVGPPHGIRDRAGYAPHAHQALRARAGRCST</sequence>
<evidence type="ECO:0008006" key="4">
    <source>
        <dbReference type="Google" id="ProtNLM"/>
    </source>
</evidence>
<dbReference type="EMBL" id="CAUJNA010003673">
    <property type="protein sequence ID" value="CAJ1407486.1"/>
    <property type="molecule type" value="Genomic_DNA"/>
</dbReference>
<feature type="region of interest" description="Disordered" evidence="1">
    <location>
        <begin position="68"/>
        <end position="113"/>
    </location>
</feature>
<evidence type="ECO:0000256" key="1">
    <source>
        <dbReference type="SAM" id="MobiDB-lite"/>
    </source>
</evidence>
<feature type="region of interest" description="Disordered" evidence="1">
    <location>
        <begin position="208"/>
        <end position="363"/>
    </location>
</feature>
<gene>
    <name evidence="2" type="ORF">EVOR1521_LOCUS29171</name>
</gene>
<evidence type="ECO:0000313" key="2">
    <source>
        <dbReference type="EMBL" id="CAJ1407486.1"/>
    </source>
</evidence>
<feature type="compositionally biased region" description="Basic residues" evidence="1">
    <location>
        <begin position="516"/>
        <end position="527"/>
    </location>
</feature>
<name>A0AA36JKX4_9DINO</name>
<feature type="compositionally biased region" description="Basic and acidic residues" evidence="1">
    <location>
        <begin position="493"/>
        <end position="508"/>
    </location>
</feature>
<organism evidence="2 3">
    <name type="scientific">Effrenium voratum</name>
    <dbReference type="NCBI Taxonomy" id="2562239"/>
    <lineage>
        <taxon>Eukaryota</taxon>
        <taxon>Sar</taxon>
        <taxon>Alveolata</taxon>
        <taxon>Dinophyceae</taxon>
        <taxon>Suessiales</taxon>
        <taxon>Symbiodiniaceae</taxon>
        <taxon>Effrenium</taxon>
    </lineage>
</organism>